<dbReference type="AlphaFoldDB" id="A0AAW2JNG6"/>
<comment type="caution">
    <text evidence="1">The sequence shown here is derived from an EMBL/GenBank/DDBJ whole genome shotgun (WGS) entry which is preliminary data.</text>
</comment>
<organism evidence="1">
    <name type="scientific">Sesamum angustifolium</name>
    <dbReference type="NCBI Taxonomy" id="2727405"/>
    <lineage>
        <taxon>Eukaryota</taxon>
        <taxon>Viridiplantae</taxon>
        <taxon>Streptophyta</taxon>
        <taxon>Embryophyta</taxon>
        <taxon>Tracheophyta</taxon>
        <taxon>Spermatophyta</taxon>
        <taxon>Magnoliopsida</taxon>
        <taxon>eudicotyledons</taxon>
        <taxon>Gunneridae</taxon>
        <taxon>Pentapetalae</taxon>
        <taxon>asterids</taxon>
        <taxon>lamiids</taxon>
        <taxon>Lamiales</taxon>
        <taxon>Pedaliaceae</taxon>
        <taxon>Sesamum</taxon>
    </lineage>
</organism>
<accession>A0AAW2JNG6</accession>
<name>A0AAW2JNG6_9LAMI</name>
<proteinExistence type="predicted"/>
<protein>
    <submittedName>
        <fullName evidence="1">Uncharacterized protein</fullName>
    </submittedName>
</protein>
<evidence type="ECO:0000313" key="1">
    <source>
        <dbReference type="EMBL" id="KAL0295746.1"/>
    </source>
</evidence>
<sequence length="72" mass="7885">MTDPLLESTVVTTLLDFSATMRRAISLLPGMNHSTASDKASPLLAAISRRYGVGLHFMLPAFTQDVNNDYRS</sequence>
<gene>
    <name evidence="1" type="ORF">Sangu_3186700</name>
</gene>
<reference evidence="1" key="2">
    <citation type="journal article" date="2024" name="Plant">
        <title>Genomic evolution and insights into agronomic trait innovations of Sesamum species.</title>
        <authorList>
            <person name="Miao H."/>
            <person name="Wang L."/>
            <person name="Qu L."/>
            <person name="Liu H."/>
            <person name="Sun Y."/>
            <person name="Le M."/>
            <person name="Wang Q."/>
            <person name="Wei S."/>
            <person name="Zheng Y."/>
            <person name="Lin W."/>
            <person name="Duan Y."/>
            <person name="Cao H."/>
            <person name="Xiong S."/>
            <person name="Wang X."/>
            <person name="Wei L."/>
            <person name="Li C."/>
            <person name="Ma Q."/>
            <person name="Ju M."/>
            <person name="Zhao R."/>
            <person name="Li G."/>
            <person name="Mu C."/>
            <person name="Tian Q."/>
            <person name="Mei H."/>
            <person name="Zhang T."/>
            <person name="Gao T."/>
            <person name="Zhang H."/>
        </authorList>
    </citation>
    <scope>NUCLEOTIDE SEQUENCE</scope>
    <source>
        <strain evidence="1">G01</strain>
    </source>
</reference>
<dbReference type="EMBL" id="JACGWK010000610">
    <property type="protein sequence ID" value="KAL0295746.1"/>
    <property type="molecule type" value="Genomic_DNA"/>
</dbReference>
<reference evidence="1" key="1">
    <citation type="submission" date="2020-06" db="EMBL/GenBank/DDBJ databases">
        <authorList>
            <person name="Li T."/>
            <person name="Hu X."/>
            <person name="Zhang T."/>
            <person name="Song X."/>
            <person name="Zhang H."/>
            <person name="Dai N."/>
            <person name="Sheng W."/>
            <person name="Hou X."/>
            <person name="Wei L."/>
        </authorList>
    </citation>
    <scope>NUCLEOTIDE SEQUENCE</scope>
    <source>
        <strain evidence="1">G01</strain>
        <tissue evidence="1">Leaf</tissue>
    </source>
</reference>